<proteinExistence type="predicted"/>
<feature type="region of interest" description="Disordered" evidence="1">
    <location>
        <begin position="90"/>
        <end position="115"/>
    </location>
</feature>
<evidence type="ECO:0000313" key="3">
    <source>
        <dbReference type="Proteomes" id="UP000605992"/>
    </source>
</evidence>
<evidence type="ECO:0000313" key="2">
    <source>
        <dbReference type="EMBL" id="GII59676.1"/>
    </source>
</evidence>
<name>A0A8J3Y2R1_9ACTN</name>
<organism evidence="2 3">
    <name type="scientific">Planotetraspora thailandica</name>
    <dbReference type="NCBI Taxonomy" id="487172"/>
    <lineage>
        <taxon>Bacteria</taxon>
        <taxon>Bacillati</taxon>
        <taxon>Actinomycetota</taxon>
        <taxon>Actinomycetes</taxon>
        <taxon>Streptosporangiales</taxon>
        <taxon>Streptosporangiaceae</taxon>
        <taxon>Planotetraspora</taxon>
    </lineage>
</organism>
<dbReference type="RefSeq" id="WP_203949717.1">
    <property type="nucleotide sequence ID" value="NZ_BOOR01000092.1"/>
</dbReference>
<reference evidence="2" key="1">
    <citation type="submission" date="2021-01" db="EMBL/GenBank/DDBJ databases">
        <title>Whole genome shotgun sequence of Planotetraspora thailandica NBRC 104271.</title>
        <authorList>
            <person name="Komaki H."/>
            <person name="Tamura T."/>
        </authorList>
    </citation>
    <scope>NUCLEOTIDE SEQUENCE</scope>
    <source>
        <strain evidence="2">NBRC 104271</strain>
    </source>
</reference>
<sequence>MSALEVAQHLRSELARHNVPTYLYSLSEALVAVSAWHGLVARTDGQIIWWTSPHPSRRGRALITYAFAPQTAAKRISEHYLQARAQHPYPPSHMAEIRKPDSPGAGHPVLISGPA</sequence>
<gene>
    <name evidence="2" type="ORF">Pth03_80650</name>
</gene>
<evidence type="ECO:0000256" key="1">
    <source>
        <dbReference type="SAM" id="MobiDB-lite"/>
    </source>
</evidence>
<accession>A0A8J3Y2R1</accession>
<dbReference type="AlphaFoldDB" id="A0A8J3Y2R1"/>
<protein>
    <submittedName>
        <fullName evidence="2">Uncharacterized protein</fullName>
    </submittedName>
</protein>
<dbReference type="Proteomes" id="UP000605992">
    <property type="component" value="Unassembled WGS sequence"/>
</dbReference>
<comment type="caution">
    <text evidence="2">The sequence shown here is derived from an EMBL/GenBank/DDBJ whole genome shotgun (WGS) entry which is preliminary data.</text>
</comment>
<keyword evidence="3" id="KW-1185">Reference proteome</keyword>
<dbReference type="EMBL" id="BOOR01000092">
    <property type="protein sequence ID" value="GII59676.1"/>
    <property type="molecule type" value="Genomic_DNA"/>
</dbReference>